<evidence type="ECO:0000313" key="1">
    <source>
        <dbReference type="EMBL" id="CAG7734686.1"/>
    </source>
</evidence>
<accession>A0A8J2KGM4</accession>
<feature type="non-terminal residue" evidence="1">
    <location>
        <position position="14"/>
    </location>
</feature>
<dbReference type="Proteomes" id="UP000708208">
    <property type="component" value="Unassembled WGS sequence"/>
</dbReference>
<proteinExistence type="predicted"/>
<reference evidence="1" key="1">
    <citation type="submission" date="2021-06" db="EMBL/GenBank/DDBJ databases">
        <authorList>
            <person name="Hodson N. C."/>
            <person name="Mongue J. A."/>
            <person name="Jaron S. K."/>
        </authorList>
    </citation>
    <scope>NUCLEOTIDE SEQUENCE</scope>
</reference>
<protein>
    <submittedName>
        <fullName evidence="1">Uncharacterized protein</fullName>
    </submittedName>
</protein>
<gene>
    <name evidence="1" type="ORF">AFUS01_LOCUS23063</name>
</gene>
<name>A0A8J2KGM4_9HEXA</name>
<sequence length="14" mass="1633">REFSLPLSLEKINS</sequence>
<evidence type="ECO:0000313" key="2">
    <source>
        <dbReference type="Proteomes" id="UP000708208"/>
    </source>
</evidence>
<organism evidence="1 2">
    <name type="scientific">Allacma fusca</name>
    <dbReference type="NCBI Taxonomy" id="39272"/>
    <lineage>
        <taxon>Eukaryota</taxon>
        <taxon>Metazoa</taxon>
        <taxon>Ecdysozoa</taxon>
        <taxon>Arthropoda</taxon>
        <taxon>Hexapoda</taxon>
        <taxon>Collembola</taxon>
        <taxon>Symphypleona</taxon>
        <taxon>Sminthuridae</taxon>
        <taxon>Allacma</taxon>
    </lineage>
</organism>
<keyword evidence="2" id="KW-1185">Reference proteome</keyword>
<comment type="caution">
    <text evidence="1">The sequence shown here is derived from an EMBL/GenBank/DDBJ whole genome shotgun (WGS) entry which is preliminary data.</text>
</comment>
<dbReference type="EMBL" id="CAJVCH010274593">
    <property type="protein sequence ID" value="CAG7734686.1"/>
    <property type="molecule type" value="Genomic_DNA"/>
</dbReference>